<proteinExistence type="predicted"/>
<protein>
    <submittedName>
        <fullName evidence="1">DUF6492 family protein</fullName>
    </submittedName>
</protein>
<accession>A0ABZ2BL65</accession>
<gene>
    <name evidence="1" type="ORF">RB548_29805</name>
</gene>
<keyword evidence="2" id="KW-1185">Reference proteome</keyword>
<evidence type="ECO:0000313" key="1">
    <source>
        <dbReference type="EMBL" id="WVT06972.1"/>
    </source>
</evidence>
<dbReference type="InterPro" id="IPR045499">
    <property type="entry name" value="DUF6492"/>
</dbReference>
<name>A0ABZ2BL65_9HYPH</name>
<sequence length="297" mass="33251">MASLSVITPSYRPDLELCRDLNVSLRRFGSMDVTHHVIVPAADRKAFAGIGEVHAADEYLPRSFLRIPGNLWINLRSPTVPVRGWIAQQLIKIESVARSQDSVVLLVDSDVTFIRPFSVDTFYYDGEVRFYRAVDAIHVGLPRHILWHRVARKLLGLPACARIPLNDYICWPMAWDPKVVRSMLHRVEEATGKPWQSAIASQLHFSEGILYGVYVDEVLGGVPYSDNRMLCANYCDESPFTEVETFASNIAPDDIAVMISAKSGTDLAERRRALDAIAISVGADIEQQGAERDRGRE</sequence>
<reference evidence="1" key="1">
    <citation type="submission" date="2023-08" db="EMBL/GenBank/DDBJ databases">
        <title>Complete genome sequence of Sinorhizobium chiapanecum ITTG S70 isolated from Acaciella angustissima nodules in Chiapas-Mexico.</title>
        <authorList>
            <person name="Rincon-Rosales R."/>
            <person name="Rogel M.A."/>
            <person name="Rincon-Medina C.I."/>
            <person name="Guerrero G."/>
            <person name="Manzano-Gomez L.A."/>
            <person name="Lopez-Lopez A."/>
            <person name="Rincon Molina F.A."/>
            <person name="Martinez-Romero E."/>
        </authorList>
    </citation>
    <scope>NUCLEOTIDE SEQUENCE</scope>
    <source>
        <strain evidence="1">ITTG S70</strain>
        <plasmid evidence="1">pSchITTGS70d</plasmid>
    </source>
</reference>
<geneLocation type="plasmid" evidence="1 2">
    <name>pSchITTGS70d</name>
</geneLocation>
<dbReference type="Pfam" id="PF20102">
    <property type="entry name" value="DUF6492"/>
    <property type="match status" value="1"/>
</dbReference>
<dbReference type="Proteomes" id="UP001432360">
    <property type="component" value="Plasmid pSchITTGS70d"/>
</dbReference>
<evidence type="ECO:0000313" key="2">
    <source>
        <dbReference type="Proteomes" id="UP001432360"/>
    </source>
</evidence>
<keyword evidence="1" id="KW-0614">Plasmid</keyword>
<dbReference type="RefSeq" id="WP_331375992.1">
    <property type="nucleotide sequence ID" value="NZ_CP133152.1"/>
</dbReference>
<organism evidence="1 2">
    <name type="scientific">Sinorhizobium chiapasense</name>
    <dbReference type="NCBI Taxonomy" id="501572"/>
    <lineage>
        <taxon>Bacteria</taxon>
        <taxon>Pseudomonadati</taxon>
        <taxon>Pseudomonadota</taxon>
        <taxon>Alphaproteobacteria</taxon>
        <taxon>Hyphomicrobiales</taxon>
        <taxon>Rhizobiaceae</taxon>
        <taxon>Sinorhizobium/Ensifer group</taxon>
        <taxon>Sinorhizobium</taxon>
    </lineage>
</organism>
<dbReference type="EMBL" id="CP133152">
    <property type="protein sequence ID" value="WVT06972.1"/>
    <property type="molecule type" value="Genomic_DNA"/>
</dbReference>